<organism evidence="2 3">
    <name type="scientific">Enterovirga aerilata</name>
    <dbReference type="NCBI Taxonomy" id="2730920"/>
    <lineage>
        <taxon>Bacteria</taxon>
        <taxon>Pseudomonadati</taxon>
        <taxon>Pseudomonadota</taxon>
        <taxon>Alphaproteobacteria</taxon>
        <taxon>Hyphomicrobiales</taxon>
        <taxon>Methylobacteriaceae</taxon>
        <taxon>Enterovirga</taxon>
    </lineage>
</organism>
<keyword evidence="1" id="KW-0732">Signal</keyword>
<dbReference type="EMBL" id="JABEPP010000001">
    <property type="protein sequence ID" value="NNM70986.1"/>
    <property type="molecule type" value="Genomic_DNA"/>
</dbReference>
<dbReference type="Proteomes" id="UP000564885">
    <property type="component" value="Unassembled WGS sequence"/>
</dbReference>
<dbReference type="Gene3D" id="2.40.160.20">
    <property type="match status" value="1"/>
</dbReference>
<comment type="caution">
    <text evidence="2">The sequence shown here is derived from an EMBL/GenBank/DDBJ whole genome shotgun (WGS) entry which is preliminary data.</text>
</comment>
<protein>
    <submittedName>
        <fullName evidence="2">Uncharacterized protein</fullName>
    </submittedName>
</protein>
<feature type="signal peptide" evidence="1">
    <location>
        <begin position="1"/>
        <end position="32"/>
    </location>
</feature>
<dbReference type="RefSeq" id="WP_171216499.1">
    <property type="nucleotide sequence ID" value="NZ_JABEPP010000001.1"/>
</dbReference>
<evidence type="ECO:0000256" key="1">
    <source>
        <dbReference type="SAM" id="SignalP"/>
    </source>
</evidence>
<dbReference type="SUPFAM" id="SSF56925">
    <property type="entry name" value="OMPA-like"/>
    <property type="match status" value="1"/>
</dbReference>
<feature type="chain" id="PRO_5033010717" evidence="1">
    <location>
        <begin position="33"/>
        <end position="210"/>
    </location>
</feature>
<gene>
    <name evidence="2" type="ORF">HJG44_01070</name>
</gene>
<keyword evidence="3" id="KW-1185">Reference proteome</keyword>
<dbReference type="AlphaFoldDB" id="A0A849HU13"/>
<evidence type="ECO:0000313" key="2">
    <source>
        <dbReference type="EMBL" id="NNM70986.1"/>
    </source>
</evidence>
<reference evidence="2 3" key="1">
    <citation type="submission" date="2020-04" db="EMBL/GenBank/DDBJ databases">
        <title>Enterovirga sp. isolate from soil.</title>
        <authorList>
            <person name="Chea S."/>
            <person name="Kim D.-U."/>
        </authorList>
    </citation>
    <scope>NUCLEOTIDE SEQUENCE [LARGE SCALE GENOMIC DNA]</scope>
    <source>
        <strain evidence="2 3">DB1703</strain>
    </source>
</reference>
<sequence>MISLLDSRPFRRVAAACLALGGLLALPRPAAAQAVPPASSWASLPSFARPQPAEGEESRWAGSFARMSTGFVVSSSRRFGSYAGPTVGFEGGRMWQDGSLVYGVVGGFDYLAAIRGGAAPGFGGVAYTRDFAGGVQVKVGTLVTPDVLVYAKAGASAVHETLRFGATSTTAPFTREDIVVRPEARVGVEWAVTDRITLGLEAGVVGPGLN</sequence>
<accession>A0A849HU13</accession>
<proteinExistence type="predicted"/>
<dbReference type="InterPro" id="IPR011250">
    <property type="entry name" value="OMP/PagP_B-barrel"/>
</dbReference>
<name>A0A849HU13_9HYPH</name>
<evidence type="ECO:0000313" key="3">
    <source>
        <dbReference type="Proteomes" id="UP000564885"/>
    </source>
</evidence>